<organismHost>
    <name type="scientific">Potamochoerus larvatus</name>
    <name type="common">Bushpig</name>
    <dbReference type="NCBI Taxonomy" id="273792"/>
</organismHost>
<reference evidence="2" key="1">
    <citation type="submission" date="2020-12" db="EMBL/GenBank/DDBJ databases">
        <title>Genetic characterization of African swine fever virus China/GD/2019 outbreaks in south China and variation in domestic pigs.</title>
        <authorList>
            <person name="Wang X."/>
            <person name="Wang X."/>
            <person name="Chen Y."/>
            <person name="Liu X."/>
            <person name="Guo C."/>
        </authorList>
    </citation>
    <scope>NUCLEOTIDE SEQUENCE</scope>
    <source>
        <strain evidence="2">China/GD/2019</strain>
    </source>
</reference>
<protein>
    <submittedName>
        <fullName evidence="2">D1133L</fullName>
    </submittedName>
</protein>
<organism evidence="2">
    <name type="scientific">African swine fever virus</name>
    <name type="common">ASFV</name>
    <dbReference type="NCBI Taxonomy" id="10497"/>
    <lineage>
        <taxon>Viruses</taxon>
        <taxon>Varidnaviria</taxon>
        <taxon>Bamfordvirae</taxon>
        <taxon>Nucleocytoviricota</taxon>
        <taxon>Pokkesviricetes</taxon>
        <taxon>Asfuvirales</taxon>
        <taxon>Asfarviridae</taxon>
        <taxon>Asfivirus</taxon>
        <taxon>Asfivirus haemorrhagiae</taxon>
    </lineage>
</organism>
<dbReference type="Gene3D" id="3.40.50.300">
    <property type="entry name" value="P-loop containing nucleotide triphosphate hydrolases"/>
    <property type="match status" value="2"/>
</dbReference>
<dbReference type="EMBL" id="MW361944">
    <property type="protein sequence ID" value="QSH48665.1"/>
    <property type="molecule type" value="Genomic_DNA"/>
</dbReference>
<gene>
    <name evidence="2" type="primary">D1133L</name>
</gene>
<evidence type="ECO:0000313" key="2">
    <source>
        <dbReference type="EMBL" id="QSH48665.1"/>
    </source>
</evidence>
<dbReference type="Proteomes" id="UP000663092">
    <property type="component" value="Segment"/>
</dbReference>
<name>A0A897ZDR6_ASF</name>
<proteinExistence type="predicted"/>
<dbReference type="Pfam" id="PF00271">
    <property type="entry name" value="Helicase_C"/>
    <property type="match status" value="1"/>
</dbReference>
<accession>A0A897ZDR6</accession>
<organismHost>
    <name type="scientific">Phacochoerus aethiopicus</name>
    <name type="common">Warthog</name>
    <dbReference type="NCBI Taxonomy" id="85517"/>
</organismHost>
<dbReference type="InterPro" id="IPR027417">
    <property type="entry name" value="P-loop_NTPase"/>
</dbReference>
<organismHost>
    <name type="scientific">Phacochoerus africanus</name>
    <name type="common">Warthog</name>
    <dbReference type="NCBI Taxonomy" id="41426"/>
</organismHost>
<dbReference type="PROSITE" id="PS51194">
    <property type="entry name" value="HELICASE_CTER"/>
    <property type="match status" value="1"/>
</dbReference>
<evidence type="ECO:0000259" key="1">
    <source>
        <dbReference type="PROSITE" id="PS51194"/>
    </source>
</evidence>
<organismHost>
    <name type="scientific">Ornithodoros</name>
    <name type="common">relapsing fever ticks</name>
    <dbReference type="NCBI Taxonomy" id="6937"/>
</organismHost>
<sequence length="1164" mass="133106">MIRLFTVFIKNNCNTESHKSFHKKVYFFYDNMAYPELDAADFLQQLARRKEFKSLISPPVDQKELIRDLRAHFVQIGGPGCEKGGRAFFPCDPYASPFPSIKGLQLHNAQLFVQNFQNPNTPYSRLLLNWQTGTGKSIAAIAIARQFMNHYMNFIENAPWIFVVGFTRAIIQTEMLRRPELGFVSYKEVAELHRLLHIAKQSGSTTSVESRHLNGFVSTLKRRLTDRNRGGFFQFYGYKEFASKLFNITSKGEEKNFDVLSLFHRSDEAEDTLNENDISQFVQKISEAETNGLIRVNQKIMEQLRGGLLIADEIHNVYNIQERNNYGIALQYVLDAFPPHQAPRAVFMSATPVTGSVMEYVDLLNLLVPRHELPNGQPLQRQQLFDSSGHSVKWKKDALALVERLSTGRVSFLLDTNTNFYPERIFAGKMLSYKDETLPYLHFIECPMSEYQLETLKQLGPDPKISSNAYSIYDMVFPNPKFSKQTEPKAYGLFNSTETPTALSMASTDWLLENGVQIIEPSRRAPFNVSGSFLSLQPPTHISGLAFYSGKYTQMMKDILSIIRQGRGKILIYHNRVRMSGVLILQEILQSNGILNEVSSPVGTTRCSICAAIRDEHTHSDHQFIPVRFTILHSEIEPAVRERSLALFNASSNLEGHQLRILIGSKVIVEGLNFQAVRYEMIMSLPLDIPRLIQVFGRVVRKNSHMELPPSERNVTIYLYVSTTPDGGPELAKYAQKLKEYILIQEGDKALRKHAIDGFTNQIKIDKPMLESLPLSPSITPANVGATVLNTFEAYGYGEQEVKTISNIIISLFMARPVWTYSELWKAVSTPKLIQGITIDNKLFSEDNFALALISLCYSKNQCKELWIQNRLCTIMHVPAKPEHLYVAAVLNHKKEPVLDIETYIRDFQPPAMHSIRITKYLEHSQTKEPFQVLYEKFQKDFQDEPMEQVLIHYPASFHYTMLEALIIDNLAGMGALVEVYKKFFIAFSKKDIQPFPDIFKIISHVPGDDNTLVGYATEDSVRLITSREDKTWHEIPLYMLNINVKRKENDIVIGYMESKGKALKFKIRPPIQVLKKNEITDIRMLNRGAVCETRGREEQQKIADQLGISLNLTKISAIKLCLLIRNNLLQKEMEARNQPNGMQDGIRWFYLFNDKMPSLVHTS</sequence>
<dbReference type="SMART" id="SM00490">
    <property type="entry name" value="HELICc"/>
    <property type="match status" value="1"/>
</dbReference>
<feature type="domain" description="Helicase C-terminal" evidence="1">
    <location>
        <begin position="555"/>
        <end position="755"/>
    </location>
</feature>
<dbReference type="SUPFAM" id="SSF52540">
    <property type="entry name" value="P-loop containing nucleoside triphosphate hydrolases"/>
    <property type="match status" value="1"/>
</dbReference>
<dbReference type="InterPro" id="IPR001650">
    <property type="entry name" value="Helicase_C-like"/>
</dbReference>
<organismHost>
    <name type="scientific">Sus scrofa</name>
    <name type="common">Pig</name>
    <dbReference type="NCBI Taxonomy" id="9823"/>
</organismHost>
<organismHost>
    <name type="scientific">Ornithodoros moubata</name>
    <name type="common">Soft tick</name>
    <name type="synonym">Argasid tick</name>
    <dbReference type="NCBI Taxonomy" id="6938"/>
</organismHost>